<protein>
    <submittedName>
        <fullName evidence="1">Uncharacterized protein</fullName>
    </submittedName>
</protein>
<reference evidence="2" key="1">
    <citation type="journal article" date="2015" name="Proc. Natl. Acad. Sci. U.S.A.">
        <title>Genome sequencing of adzuki bean (Vigna angularis) provides insight into high starch and low fat accumulation and domestication.</title>
        <authorList>
            <person name="Yang K."/>
            <person name="Tian Z."/>
            <person name="Chen C."/>
            <person name="Luo L."/>
            <person name="Zhao B."/>
            <person name="Wang Z."/>
            <person name="Yu L."/>
            <person name="Li Y."/>
            <person name="Sun Y."/>
            <person name="Li W."/>
            <person name="Chen Y."/>
            <person name="Li Y."/>
            <person name="Zhang Y."/>
            <person name="Ai D."/>
            <person name="Zhao J."/>
            <person name="Shang C."/>
            <person name="Ma Y."/>
            <person name="Wu B."/>
            <person name="Wang M."/>
            <person name="Gao L."/>
            <person name="Sun D."/>
            <person name="Zhang P."/>
            <person name="Guo F."/>
            <person name="Wang W."/>
            <person name="Li Y."/>
            <person name="Wang J."/>
            <person name="Varshney R.K."/>
            <person name="Wang J."/>
            <person name="Ling H.Q."/>
            <person name="Wan P."/>
        </authorList>
    </citation>
    <scope>NUCLEOTIDE SEQUENCE</scope>
    <source>
        <strain evidence="2">cv. Jingnong 6</strain>
    </source>
</reference>
<dbReference type="AlphaFoldDB" id="A0A0L9UKY2"/>
<accession>A0A0L9UKY2</accession>
<evidence type="ECO:0000313" key="1">
    <source>
        <dbReference type="EMBL" id="KOM43530.1"/>
    </source>
</evidence>
<dbReference type="Proteomes" id="UP000053144">
    <property type="component" value="Chromosome 5"/>
</dbReference>
<name>A0A0L9UKY2_PHAAN</name>
<evidence type="ECO:0000313" key="2">
    <source>
        <dbReference type="Proteomes" id="UP000053144"/>
    </source>
</evidence>
<proteinExistence type="predicted"/>
<dbReference type="Gramene" id="KOM43530">
    <property type="protein sequence ID" value="KOM43530"/>
    <property type="gene ID" value="LR48_Vigan05g113400"/>
</dbReference>
<gene>
    <name evidence="1" type="ORF">LR48_Vigan05g113400</name>
</gene>
<organism evidence="1 2">
    <name type="scientific">Phaseolus angularis</name>
    <name type="common">Azuki bean</name>
    <name type="synonym">Vigna angularis</name>
    <dbReference type="NCBI Taxonomy" id="3914"/>
    <lineage>
        <taxon>Eukaryota</taxon>
        <taxon>Viridiplantae</taxon>
        <taxon>Streptophyta</taxon>
        <taxon>Embryophyta</taxon>
        <taxon>Tracheophyta</taxon>
        <taxon>Spermatophyta</taxon>
        <taxon>Magnoliopsida</taxon>
        <taxon>eudicotyledons</taxon>
        <taxon>Gunneridae</taxon>
        <taxon>Pentapetalae</taxon>
        <taxon>rosids</taxon>
        <taxon>fabids</taxon>
        <taxon>Fabales</taxon>
        <taxon>Fabaceae</taxon>
        <taxon>Papilionoideae</taxon>
        <taxon>50 kb inversion clade</taxon>
        <taxon>NPAAA clade</taxon>
        <taxon>indigoferoid/millettioid clade</taxon>
        <taxon>Phaseoleae</taxon>
        <taxon>Vigna</taxon>
    </lineage>
</organism>
<dbReference type="EMBL" id="CM003375">
    <property type="protein sequence ID" value="KOM43530.1"/>
    <property type="molecule type" value="Genomic_DNA"/>
</dbReference>
<sequence length="117" mass="13368">MDFQPLSTTNLCAEVETQKLDLTAEFLRDARAKNDRMVEEYGQLKVAPIGYNEREHELIIENKTLSGKLERENEKINRLNNRSCLRTRKVSTRPYARAANCRGGTDRVGGASQRGRQ</sequence>